<dbReference type="Gene3D" id="2.130.10.130">
    <property type="entry name" value="Integrin alpha, N-terminal"/>
    <property type="match status" value="1"/>
</dbReference>
<dbReference type="Pfam" id="PF03160">
    <property type="entry name" value="Calx-beta"/>
    <property type="match status" value="2"/>
</dbReference>
<accession>A0A0C1QY43</accession>
<dbReference type="Gene3D" id="2.60.40.2030">
    <property type="match status" value="3"/>
</dbReference>
<reference evidence="7" key="1">
    <citation type="journal article" date="2015" name="Genome Announc.">
        <title>Draft Genome Sequence of Tolypothrix boutellei Strain VB521301.</title>
        <authorList>
            <person name="Chandrababunaidu M.M."/>
            <person name="Singh D."/>
            <person name="Sen D."/>
            <person name="Bhan S."/>
            <person name="Das S."/>
            <person name="Gupta A."/>
            <person name="Adhikary S.P."/>
            <person name="Tripathy S."/>
        </authorList>
    </citation>
    <scope>NUCLEOTIDE SEQUENCE</scope>
    <source>
        <strain evidence="7">VB521301</strain>
    </source>
</reference>
<dbReference type="InterPro" id="IPR001343">
    <property type="entry name" value="Hemolysn_Ca-bd"/>
</dbReference>
<dbReference type="InterPro" id="IPR011049">
    <property type="entry name" value="Serralysin-like_metalloprot_C"/>
</dbReference>
<evidence type="ECO:0000313" key="7">
    <source>
        <dbReference type="EMBL" id="KIE10464.1"/>
    </source>
</evidence>
<dbReference type="InterPro" id="IPR013517">
    <property type="entry name" value="FG-GAP"/>
</dbReference>
<dbReference type="InterPro" id="IPR003644">
    <property type="entry name" value="Calx_beta"/>
</dbReference>
<keyword evidence="5" id="KW-0106">Calcium</keyword>
<dbReference type="SUPFAM" id="SSF51120">
    <property type="entry name" value="beta-Roll"/>
    <property type="match status" value="1"/>
</dbReference>
<protein>
    <recommendedName>
        <fullName evidence="6">Calx-beta domain-containing protein</fullName>
    </recommendedName>
</protein>
<dbReference type="PANTHER" id="PTHR46580">
    <property type="entry name" value="SENSOR KINASE-RELATED"/>
    <property type="match status" value="1"/>
</dbReference>
<keyword evidence="4" id="KW-0677">Repeat</keyword>
<gene>
    <name evidence="7" type="ORF">DA73_0218090</name>
</gene>
<dbReference type="Pfam" id="PF00353">
    <property type="entry name" value="HemolysinCabind"/>
    <property type="match status" value="2"/>
</dbReference>
<evidence type="ECO:0000256" key="3">
    <source>
        <dbReference type="ARBA" id="ARBA00022729"/>
    </source>
</evidence>
<dbReference type="Gene3D" id="2.30.30.100">
    <property type="match status" value="3"/>
</dbReference>
<keyword evidence="3" id="KW-0732">Signal</keyword>
<dbReference type="STRING" id="1479485.DA73_0218090"/>
<proteinExistence type="predicted"/>
<name>A0A0C1QY43_9CYAN</name>
<dbReference type="InterPro" id="IPR040853">
    <property type="entry name" value="RapA2_cadherin-like"/>
</dbReference>
<sequence length="3215" mass="334003">MTQISIGIKAIMKNLTDSDRQTYKKNYTQKSVVTNPETDNLNIIFIDTSVSDYQSLISDIKPGYQVILLDPSKDGITQITESLQGSIYQSIHIISHGAEANLQLGATQLNNETLEIYQQQLQQWANSLTDDADILLYGCNIASGEVGKAFVQQLAEITGADVTASEDVTGNTALGGNWDLEVTTGEIESNSAFTPEVTNTYKSILPISFNPFDISGSAPSSIAVGDFNNDGNSDIAVAQQSNSVSVLLGGANGNFNTVDEYTVGASPVFVTTGNFNQDNYLDLVTANSGSNTVSVLLGIGNGNFGSTTNVVIGATGTNPTSVVTGDFNGDGASDLAVTTNTNKVSVVLRKSDGTYTNPTLYDVGTNPSSIVANDFNGDGKLDLAIANSGSNNIALLLGSGGGVFSNATFYGLGSGVLNPKSIIVSDFNGDGRRDLAVANSGSNNVTVLLGNNIGGFGNVTNYGVEASPSSITVGDFNKDGKLDLALATGSSTGSISLLLGNGSGGFSSTNRVTVGSNPVSVAANDFNKDGKTDLVVANSGSNNFSILLNESINSTPINIVPSSQTTKEETALTFNTISISDADALNNPVEVTLNTSNGTLSLATTTGISVQGDKTGNVILLGTVTNINAALNGLSFAPNQNFNGTATIQIKTDDKGNTGADGAKIATNTFNVSVTPVNDAPVLFSNSVILYAEADAWVDSSDTQANYGSSTALSVDNQSDSQSEAYIRFNLSSLPNGMNNVLTSATFRVTGSASSGSYTHNLYYIDSDTWQENSITWANKPFYQQIQSWSLQSNSGAIQTYTVDTTAPVQAELSGSGNKQLSYVINNFSTAGNAVDYYSRESGSSFVPRLELSFSPISLTAIDEDDTKNSGTLVSAIVNGRISDADSAAQRGIAVIGSNNGNGQWQYSLDNGVNWTGFSTSLSSSAALLLAADSSTRVRFVPKENFVGTIANGITFRAWDRTSGINGGTSDTSINGGTTAFSVEIATADIKINAVNDAPVITAPIELTAEEDQPLIINASNGAISISDVDAGNQPVAVTLTATNGTISLNSSGALPFTFTNGDGVEDVSMSFTGTLANINTALLGMKFQATPNTTDGKIAIGVNDLGKTGSGGPKTSDRSVNIKINPVNDAPVNTVPTALQTTAEETALVFGANQIQISDADAADNIVEVKLTAANGTLSLASTAEVNITGNTTGQVTIGGTIPKINTALNSLSFTPALNFNGDTTVQITTNDKGNTGAGGEKSDTDTISIYVLPVNDAPVILSNSITVKTAITEDDINNNGILVSEIVTGNANDVDAGALQGIAIIKTNTTNGQWQYSTDGGFSWNEFGTVSTSSALLLASDLNTKIRFIPNTNFTGSISDGLTFHAWDQTGGSNGGRFDVSVNGLTTPFSSTTATAAFTVSPVNDEPVINAPVELTADEDTPLVINASNGVISIADIDAGDSSLLSVTLNATNGTISLNGTKEGLVFTSTGSDGIEDATMTFTGTLANINTALLGMKFHPALNSVLPGKIDITVDDKGNTGSGGAKTATSSVIVKINPVNDAPVNTVPTALQTTNEDMALVFSTQTSNQILIADLDAEENPTSPDVRVTLAATNGILKLANFDGITVTGDSTSTITLTGRVSSINSSLNGLSFLPFQNYSGVAEIKVTTNDRGNTGAGGEKIDEDTIKIVVNPFNDAPVLVSDTLSVYAEADAWVNSASPSRNYGSDTTLKVRGVQNGSQQTYVRFNLASLPNGLASVLKTATFQMSGSSSEFGNEDYHSIYFVSNDAWQENTIAWRDKPAYQTQALGTWAIAYNSFQQNTVNVSSQFLTELSGDKKLSLVVNHIDFNKPGLAYNYQSRENQTNVPQLILTLNPISVAAIDEDNTNNEGTLVSAIVAGRVLDSDLEALQGIAVLAKDNTNGKWQYSTDGTWIDFGNVSESSARLLAADDKTKVRFVPNTNFTGAIAQGLSFRIWDRTNGSNGGTADINNNGGSTSFSTDIAYAAINVKPVNDTPIINVPAKKTTKEDTTLVFAQTGGVVSISDVDLGDSSPLEVEVTLKVVNGNGTISLNDISGLSVPSGNGTENMTFTGTIANINTALASMQFLPKANFFGTETVEITVNDKGNIGSGGAKTITNSVSIDVQSINDAPVNTVLNKELTILEDTPIIFSGNNLISISDLDAGNQPVEVTLTATNGTIALSSTKELQFTYGSDRSNGMIFTGTIANINTALAGMTFNPTPEFSGIASVKITTSDLGNSGSSNNPDDDEVLTATDTINITLQSVNDPPVNQVPGKLTTDEDKPIVFSKENGNLISISDPDAGANPVQVTLIVTNGTLSLSGTAGLRIWNGNSDGLNNATMTFSGTIADINTALAGMTFKPTPNYSGSIPATIEITTDDLGNSGGSFATDKDTIEIAVNSFNDPPVHTFPNEVTTQEDTPFIFSGAQLISVSDADAGSNQVEVTLTAAKGNLSLSGTTGLFITTGDGIDDEKIIFKGTLGNINAALTGMTFKPAANVFGEGSITIATNDLGNTGGSAVTVTNTVKIIIEPINEPPVNLVPITAQSTIANTSLVFSQATNNRISISDIDALNNPVQVTLTATNGNLSLNANSIAKLDFSQGAGDGTNDASMTFTGTMDDINAALDGMKFNPTADFSGVGKVEILTNDRGYTGKEGEFGALTDSDSVDITITPVVSIAALDAIANESGSDPGTFRISRTGTFGNLTVNFAIDNASTASVSDYTLNLKDQNKLFVEIPDGQSFVDVILTPTDDTLPEGEEGLQLNLVAGNSYVLDTAKSNAKVVIAANDAITYDIVSNLSTNSINEGDTGVQTLTFTVTRSGGIGIASQVNYAIQGTSEFGSDYNNIQVTGGTGATTGTLNFTMGETTKTIKVDVLGDKTFEPTETLSVTLTNPRPTEAPASATITTNLAVVQITNDDSLPGISIDDATVSEGNTAVFNVSLSNPSYQPITVEYSIVGETATVNSDYTATAYTGTLTFNPGDIGKTISVAALVDSQFEDAETFAVKLANATNSEIKDGLGIGTIAPMNAIVGTPGSDRLMGTTNSDRILGLEGDDIIIAGFGADEIDAGDGNDTVFGDSISSVTNATSSTSDLIKGGNGSDRLYGSEGKDWLYGEAGDDLLWGNDGADEFWGGLGNDYLTGGKGNDIFVVARNEGIDTINDFRVGEDIIRLSGSLTFSALSMVQVLNNTIIVDNSNQKYLAILVGVQASTLTANSFTTI</sequence>
<dbReference type="Gene3D" id="2.40.128.340">
    <property type="match status" value="1"/>
</dbReference>
<feature type="domain" description="Calx-beta" evidence="6">
    <location>
        <begin position="2906"/>
        <end position="3004"/>
    </location>
</feature>
<evidence type="ECO:0000256" key="4">
    <source>
        <dbReference type="ARBA" id="ARBA00022737"/>
    </source>
</evidence>
<dbReference type="GO" id="GO:0007154">
    <property type="term" value="P:cell communication"/>
    <property type="evidence" value="ECO:0007669"/>
    <property type="project" value="InterPro"/>
</dbReference>
<dbReference type="Gene3D" id="2.150.10.10">
    <property type="entry name" value="Serralysin-like metalloprotease, C-terminal"/>
    <property type="match status" value="1"/>
</dbReference>
<dbReference type="InterPro" id="IPR028994">
    <property type="entry name" value="Integrin_alpha_N"/>
</dbReference>
<evidence type="ECO:0000256" key="1">
    <source>
        <dbReference type="ARBA" id="ARBA00004613"/>
    </source>
</evidence>
<evidence type="ECO:0000259" key="6">
    <source>
        <dbReference type="SMART" id="SM00237"/>
    </source>
</evidence>
<dbReference type="EMBL" id="JHEG02000048">
    <property type="protein sequence ID" value="KIE10464.1"/>
    <property type="molecule type" value="Genomic_DNA"/>
</dbReference>
<comment type="caution">
    <text evidence="7">The sequence shown here is derived from an EMBL/GenBank/DDBJ whole genome shotgun (WGS) entry which is preliminary data.</text>
</comment>
<dbReference type="InterPro" id="IPR025592">
    <property type="entry name" value="DUF4347"/>
</dbReference>
<dbReference type="SMART" id="SM00237">
    <property type="entry name" value="Calx_beta"/>
    <property type="match status" value="2"/>
</dbReference>
<dbReference type="GO" id="GO:0005509">
    <property type="term" value="F:calcium ion binding"/>
    <property type="evidence" value="ECO:0007669"/>
    <property type="project" value="InterPro"/>
</dbReference>
<dbReference type="SUPFAM" id="SSF69318">
    <property type="entry name" value="Integrin alpha N-terminal domain"/>
    <property type="match status" value="1"/>
</dbReference>
<dbReference type="Pfam" id="PF13517">
    <property type="entry name" value="FG-GAP_3"/>
    <property type="match status" value="3"/>
</dbReference>
<dbReference type="Pfam" id="PF17803">
    <property type="entry name" value="Cadherin_4"/>
    <property type="match status" value="5"/>
</dbReference>
<dbReference type="SUPFAM" id="SSF141072">
    <property type="entry name" value="CalX-like"/>
    <property type="match status" value="3"/>
</dbReference>
<dbReference type="InterPro" id="IPR038081">
    <property type="entry name" value="CalX-like_sf"/>
</dbReference>
<comment type="subcellular location">
    <subcellularLocation>
        <location evidence="1">Secreted</location>
    </subcellularLocation>
</comment>
<evidence type="ECO:0000256" key="5">
    <source>
        <dbReference type="ARBA" id="ARBA00022837"/>
    </source>
</evidence>
<evidence type="ECO:0000256" key="2">
    <source>
        <dbReference type="ARBA" id="ARBA00022525"/>
    </source>
</evidence>
<dbReference type="Pfam" id="PF14252">
    <property type="entry name" value="DUF4347"/>
    <property type="match status" value="1"/>
</dbReference>
<dbReference type="GO" id="GO:0005576">
    <property type="term" value="C:extracellular region"/>
    <property type="evidence" value="ECO:0007669"/>
    <property type="project" value="UniProtKB-SubCell"/>
</dbReference>
<feature type="domain" description="Calx-beta" evidence="6">
    <location>
        <begin position="2777"/>
        <end position="2888"/>
    </location>
</feature>
<dbReference type="Pfam" id="PF24517">
    <property type="entry name" value="CBM96"/>
    <property type="match status" value="2"/>
</dbReference>
<dbReference type="InterPro" id="IPR055372">
    <property type="entry name" value="CBM96"/>
</dbReference>
<keyword evidence="2" id="KW-0964">Secreted</keyword>
<dbReference type="PRINTS" id="PR00313">
    <property type="entry name" value="CABNDNGRPT"/>
</dbReference>
<dbReference type="GO" id="GO:0016020">
    <property type="term" value="C:membrane"/>
    <property type="evidence" value="ECO:0007669"/>
    <property type="project" value="InterPro"/>
</dbReference>
<organism evidence="7">
    <name type="scientific">Tolypothrix bouteillei VB521301</name>
    <dbReference type="NCBI Taxonomy" id="1479485"/>
    <lineage>
        <taxon>Bacteria</taxon>
        <taxon>Bacillati</taxon>
        <taxon>Cyanobacteriota</taxon>
        <taxon>Cyanophyceae</taxon>
        <taxon>Nostocales</taxon>
        <taxon>Tolypothrichaceae</taxon>
        <taxon>Tolypothrix</taxon>
    </lineage>
</organism>
<dbReference type="NCBIfam" id="NF033679">
    <property type="entry name" value="DNRLRE_dom"/>
    <property type="match status" value="2"/>
</dbReference>